<evidence type="ECO:0000313" key="2">
    <source>
        <dbReference type="EnsemblMetazoa" id="XP_038070606.1"/>
    </source>
</evidence>
<accession>A0A914B544</accession>
<keyword evidence="1" id="KW-0732">Signal</keyword>
<dbReference type="CDD" id="cd00866">
    <property type="entry name" value="PEBP_euk"/>
    <property type="match status" value="1"/>
</dbReference>
<dbReference type="SUPFAM" id="SSF49777">
    <property type="entry name" value="PEBP-like"/>
    <property type="match status" value="1"/>
</dbReference>
<dbReference type="PANTHER" id="PTHR11362:SF82">
    <property type="entry name" value="PHOSPHATIDYLETHANOLAMINE-BINDING PROTEIN 4"/>
    <property type="match status" value="1"/>
</dbReference>
<name>A0A914B544_PATMI</name>
<evidence type="ECO:0008006" key="4">
    <source>
        <dbReference type="Google" id="ProtNLM"/>
    </source>
</evidence>
<sequence length="184" mass="20148">MARFLLLVASAFIVNTATAGLIPESSNPCQLGGLQVTYRDERYPCGETVSLDVFSNGKPPGDVTLDADVTEDNKYYTLVMVDPDAPASRGQAYWLHWLVINIKGDNFASGYHGSGSGKMDYAPPSPPRGPAHRYQFFVFEQPREFGNSEITAPDRRGSFDLGAFQSEYNLDGPVAGYQILTQNV</sequence>
<dbReference type="AlphaFoldDB" id="A0A914B544"/>
<dbReference type="RefSeq" id="XP_038070606.1">
    <property type="nucleotide sequence ID" value="XM_038214678.1"/>
</dbReference>
<dbReference type="Gene3D" id="3.90.280.10">
    <property type="entry name" value="PEBP-like"/>
    <property type="match status" value="1"/>
</dbReference>
<dbReference type="Proteomes" id="UP000887568">
    <property type="component" value="Unplaced"/>
</dbReference>
<feature type="signal peptide" evidence="1">
    <location>
        <begin position="1"/>
        <end position="19"/>
    </location>
</feature>
<proteinExistence type="predicted"/>
<reference evidence="2" key="1">
    <citation type="submission" date="2022-11" db="UniProtKB">
        <authorList>
            <consortium name="EnsemblMetazoa"/>
        </authorList>
    </citation>
    <scope>IDENTIFICATION</scope>
</reference>
<dbReference type="InterPro" id="IPR036610">
    <property type="entry name" value="PEBP-like_sf"/>
</dbReference>
<dbReference type="GeneID" id="119739666"/>
<dbReference type="InterPro" id="IPR035810">
    <property type="entry name" value="PEBP_euk"/>
</dbReference>
<dbReference type="Pfam" id="PF01161">
    <property type="entry name" value="PBP"/>
    <property type="match status" value="1"/>
</dbReference>
<protein>
    <recommendedName>
        <fullName evidence="4">Phosphatidylethanolamine-binding protein</fullName>
    </recommendedName>
</protein>
<dbReference type="EnsemblMetazoa" id="XM_038214678.1">
    <property type="protein sequence ID" value="XP_038070606.1"/>
    <property type="gene ID" value="LOC119739666"/>
</dbReference>
<evidence type="ECO:0000313" key="3">
    <source>
        <dbReference type="Proteomes" id="UP000887568"/>
    </source>
</evidence>
<dbReference type="PANTHER" id="PTHR11362">
    <property type="entry name" value="PHOSPHATIDYLETHANOLAMINE-BINDING PROTEIN"/>
    <property type="match status" value="1"/>
</dbReference>
<dbReference type="OMA" id="LECEAIH"/>
<dbReference type="InterPro" id="IPR008914">
    <property type="entry name" value="PEBP"/>
</dbReference>
<keyword evidence="3" id="KW-1185">Reference proteome</keyword>
<dbReference type="OrthoDB" id="2506647at2759"/>
<organism evidence="2 3">
    <name type="scientific">Patiria miniata</name>
    <name type="common">Bat star</name>
    <name type="synonym">Asterina miniata</name>
    <dbReference type="NCBI Taxonomy" id="46514"/>
    <lineage>
        <taxon>Eukaryota</taxon>
        <taxon>Metazoa</taxon>
        <taxon>Echinodermata</taxon>
        <taxon>Eleutherozoa</taxon>
        <taxon>Asterozoa</taxon>
        <taxon>Asteroidea</taxon>
        <taxon>Valvatacea</taxon>
        <taxon>Valvatida</taxon>
        <taxon>Asterinidae</taxon>
        <taxon>Patiria</taxon>
    </lineage>
</organism>
<evidence type="ECO:0000256" key="1">
    <source>
        <dbReference type="SAM" id="SignalP"/>
    </source>
</evidence>
<feature type="chain" id="PRO_5036792001" description="Phosphatidylethanolamine-binding protein" evidence="1">
    <location>
        <begin position="20"/>
        <end position="184"/>
    </location>
</feature>